<organism evidence="1 2">
    <name type="scientific">Methanococcus maripaludis</name>
    <name type="common">Methanococcus deltae</name>
    <dbReference type="NCBI Taxonomy" id="39152"/>
    <lineage>
        <taxon>Archaea</taxon>
        <taxon>Methanobacteriati</taxon>
        <taxon>Methanobacteriota</taxon>
        <taxon>Methanomada group</taxon>
        <taxon>Methanococci</taxon>
        <taxon>Methanococcales</taxon>
        <taxon>Methanococcaceae</taxon>
        <taxon>Methanococcus</taxon>
    </lineage>
</organism>
<proteinExistence type="predicted"/>
<accession>A0A7J9SCH3</accession>
<name>A0A7J9SCH3_METMI</name>
<dbReference type="Proteomes" id="UP000590564">
    <property type="component" value="Unassembled WGS sequence"/>
</dbReference>
<gene>
    <name evidence="1" type="ORF">HNP96_001847</name>
</gene>
<comment type="caution">
    <text evidence="1">The sequence shown here is derived from an EMBL/GenBank/DDBJ whole genome shotgun (WGS) entry which is preliminary data.</text>
</comment>
<evidence type="ECO:0000313" key="2">
    <source>
        <dbReference type="Proteomes" id="UP000590564"/>
    </source>
</evidence>
<sequence>MGKNSKKTFKKSQNTNNENKTLPKTIYFQEIILKNKKYSRPDLKSVFKHIESLEPNYTKNGRYEKSKGKYISIYVDHISDDGNCVKCRLGGSRKDNLPWLEKNGRTIPLPIDKDTALYDPVHFIIWKEQYGLIIGYEYNHNAPRISNLLWYLPTKANNIVNSVKMYPLYKSNLEEKLNNYEQITLLDVQMHRNMVPELKNFDKNLYKAFDTLEKAYDSKYIHVTLNIGKEKKSLKLNSKEKLIKWIKEKLIPESKDVKTLKIGGRVTKSSNVEVLDFLNQYILSHKTVAKRDKTHNAVDTQEMYSAIDEAYKERYNEISGIMDRG</sequence>
<dbReference type="AlphaFoldDB" id="A0A7J9SCH3"/>
<evidence type="ECO:0000313" key="1">
    <source>
        <dbReference type="EMBL" id="MBB6497788.1"/>
    </source>
</evidence>
<reference evidence="1 2" key="1">
    <citation type="submission" date="2020-08" db="EMBL/GenBank/DDBJ databases">
        <title>Genomic Encyclopedia of Type Strains, Phase IV (KMG-V): Genome sequencing to study the core and pangenomes of soil and plant-associated prokaryotes.</title>
        <authorList>
            <person name="Whitman W."/>
        </authorList>
    </citation>
    <scope>NUCLEOTIDE SEQUENCE [LARGE SCALE GENOMIC DNA]</scope>
    <source>
        <strain evidence="1 2">D1</strain>
    </source>
</reference>
<dbReference type="RefSeq" id="WP_184232068.1">
    <property type="nucleotide sequence ID" value="NZ_JACHED010000005.1"/>
</dbReference>
<dbReference type="EMBL" id="JACHED010000005">
    <property type="protein sequence ID" value="MBB6497788.1"/>
    <property type="molecule type" value="Genomic_DNA"/>
</dbReference>
<protein>
    <submittedName>
        <fullName evidence="1">Uncharacterized protein</fullName>
    </submittedName>
</protein>